<dbReference type="SMART" id="SM01217">
    <property type="entry name" value="Fn3_like"/>
    <property type="match status" value="1"/>
</dbReference>
<gene>
    <name evidence="15" type="ORF">MYCFIDRAFT_206185</name>
</gene>
<sequence>MADGDLNFLKGLPPSAISLNQGVWCIPMALGWLPATTCNTFIFHAARFYAPSNDDRTTILHVMVRKRALGTLALCSASAFAQLASTDAIASVINNTGVVPANLVDLAAQYLAGEANNTQQAIIAALSQPGVDPQKLTDPEHYYSYGHSPPVYPSPEGKGDGLWANAYAQAKAMVAAMSNEEKNNVTIPAKDNRKCSGFTGSVERMGFPGICLNDGPTGVRTAENVSGFPAQISIGATWDRGLAYQRAYQMGKEFKAKGVNVALGPVVGPLGRVAKGGRNWEGFTNDPYLAGQLVDPAVRGLQQSVVACVKHFIGNEQETNRNPFLQGFLAPIGINLNNSVSSNIDDKTIHELYLFPFYDAVYAGVGSVMGSYNRVNNSYACQNSKILNGLLKTELGFQGFTLCDWYGQHTGIASAEAGLDMVMPSDLYWGNNQLATAVKNGSMNSTRLDDMATRILAGNALINASAWHRFAPLSSPGMDSHNDTDARDAGSAQIAFQAAVDSHVLVKNIDGALPLKKPKSMSVFGYDAIGGINTSVPDASLYAVSLENTLKYTNGEDFTYLQALLLAAAVAPADISIPEVAFNGTLKTGGGSGGQTPTITFAPYDSLLRQAAVDGTTLHTDFTSQNPTVVDASGPCLVLINSQSSESADRTTLADEWSDTLVTNVADQCSGTIVIIHNAGIRLVDRWIDHANVTAVIFAHLPGQASGEALTEILYGRQSPSGRLPYTVAHNESDYGALLNPTLPTPQDPQYSQSNFSEGIYIDYRHFLKNNIAPRYAFGYGLTYTTFSYSNLSTSLAPGMSHSLSPPDASATTPPPEGGLASLYDILANVTITVENTGSVAAAEVAQLYINIPNSGVEKQLRGFDKKWIKPGQSASYRFPLRRRDLSIWDVEEQQWMLQNGKYGIMVAKILPWHESRCQ</sequence>
<evidence type="ECO:0000256" key="4">
    <source>
        <dbReference type="ARBA" id="ARBA00005336"/>
    </source>
</evidence>
<dbReference type="GO" id="GO:0008422">
    <property type="term" value="F:beta-glucosidase activity"/>
    <property type="evidence" value="ECO:0007669"/>
    <property type="project" value="UniProtKB-EC"/>
</dbReference>
<dbReference type="InterPro" id="IPR036962">
    <property type="entry name" value="Glyco_hydro_3_N_sf"/>
</dbReference>
<keyword evidence="9" id="KW-0136">Cellulose degradation</keyword>
<dbReference type="RefSeq" id="XP_007921794.1">
    <property type="nucleotide sequence ID" value="XM_007923603.1"/>
</dbReference>
<dbReference type="InterPro" id="IPR026891">
    <property type="entry name" value="Fn3-like"/>
</dbReference>
<dbReference type="Pfam" id="PF14310">
    <property type="entry name" value="Fn3-like"/>
    <property type="match status" value="1"/>
</dbReference>
<evidence type="ECO:0000256" key="6">
    <source>
        <dbReference type="ARBA" id="ARBA00022525"/>
    </source>
</evidence>
<dbReference type="VEuPathDB" id="FungiDB:MYCFIDRAFT_206185"/>
<dbReference type="EMBL" id="KB446555">
    <property type="protein sequence ID" value="EME88971.1"/>
    <property type="molecule type" value="Genomic_DNA"/>
</dbReference>
<keyword evidence="6" id="KW-0964">Secreted</keyword>
<dbReference type="STRING" id="383855.N1QAN7"/>
<dbReference type="SUPFAM" id="SSF51445">
    <property type="entry name" value="(Trans)glycosidases"/>
    <property type="match status" value="1"/>
</dbReference>
<protein>
    <recommendedName>
        <fullName evidence="5">beta-glucosidase</fullName>
        <ecNumber evidence="5">3.2.1.21</ecNumber>
    </recommendedName>
</protein>
<keyword evidence="12" id="KW-0326">Glycosidase</keyword>
<dbReference type="PANTHER" id="PTHR42715:SF5">
    <property type="entry name" value="BETA-GLUCOSIDASE M-RELATED"/>
    <property type="match status" value="1"/>
</dbReference>
<dbReference type="Gene3D" id="2.60.40.10">
    <property type="entry name" value="Immunoglobulins"/>
    <property type="match status" value="1"/>
</dbReference>
<dbReference type="KEGG" id="pfj:MYCFIDRAFT_206185"/>
<keyword evidence="13" id="KW-0624">Polysaccharide degradation</keyword>
<evidence type="ECO:0000256" key="9">
    <source>
        <dbReference type="ARBA" id="ARBA00023001"/>
    </source>
</evidence>
<dbReference type="GeneID" id="19336459"/>
<dbReference type="SUPFAM" id="SSF52279">
    <property type="entry name" value="Beta-D-glucan exohydrolase, C-terminal domain"/>
    <property type="match status" value="1"/>
</dbReference>
<evidence type="ECO:0000313" key="16">
    <source>
        <dbReference type="Proteomes" id="UP000016932"/>
    </source>
</evidence>
<dbReference type="Pfam" id="PF01915">
    <property type="entry name" value="Glyco_hydro_3_C"/>
    <property type="match status" value="1"/>
</dbReference>
<evidence type="ECO:0000256" key="1">
    <source>
        <dbReference type="ARBA" id="ARBA00000448"/>
    </source>
</evidence>
<comment type="similarity">
    <text evidence="4">Belongs to the glycosyl hydrolase 3 family.</text>
</comment>
<dbReference type="GO" id="GO:0030245">
    <property type="term" value="P:cellulose catabolic process"/>
    <property type="evidence" value="ECO:0007669"/>
    <property type="project" value="UniProtKB-KW"/>
</dbReference>
<evidence type="ECO:0000256" key="11">
    <source>
        <dbReference type="ARBA" id="ARBA00023277"/>
    </source>
</evidence>
<keyword evidence="11" id="KW-0119">Carbohydrate metabolism</keyword>
<dbReference type="InterPro" id="IPR013783">
    <property type="entry name" value="Ig-like_fold"/>
</dbReference>
<dbReference type="GO" id="GO:0005576">
    <property type="term" value="C:extracellular region"/>
    <property type="evidence" value="ECO:0007669"/>
    <property type="project" value="UniProtKB-SubCell"/>
</dbReference>
<evidence type="ECO:0000256" key="10">
    <source>
        <dbReference type="ARBA" id="ARBA00023180"/>
    </source>
</evidence>
<dbReference type="OrthoDB" id="416222at2759"/>
<keyword evidence="7" id="KW-0732">Signal</keyword>
<dbReference type="InterPro" id="IPR001764">
    <property type="entry name" value="Glyco_hydro_3_N"/>
</dbReference>
<dbReference type="InterPro" id="IPR050288">
    <property type="entry name" value="Cellulose_deg_GH3"/>
</dbReference>
<dbReference type="InterPro" id="IPR002772">
    <property type="entry name" value="Glyco_hydro_3_C"/>
</dbReference>
<evidence type="ECO:0000256" key="3">
    <source>
        <dbReference type="ARBA" id="ARBA00004987"/>
    </source>
</evidence>
<organism evidence="15 16">
    <name type="scientific">Pseudocercospora fijiensis (strain CIRAD86)</name>
    <name type="common">Black leaf streak disease fungus</name>
    <name type="synonym">Mycosphaerella fijiensis</name>
    <dbReference type="NCBI Taxonomy" id="383855"/>
    <lineage>
        <taxon>Eukaryota</taxon>
        <taxon>Fungi</taxon>
        <taxon>Dikarya</taxon>
        <taxon>Ascomycota</taxon>
        <taxon>Pezizomycotina</taxon>
        <taxon>Dothideomycetes</taxon>
        <taxon>Dothideomycetidae</taxon>
        <taxon>Mycosphaerellales</taxon>
        <taxon>Mycosphaerellaceae</taxon>
        <taxon>Pseudocercospora</taxon>
    </lineage>
</organism>
<dbReference type="Gene3D" id="3.20.20.300">
    <property type="entry name" value="Glycoside hydrolase, family 3, N-terminal domain"/>
    <property type="match status" value="1"/>
</dbReference>
<dbReference type="FunFam" id="3.20.20.300:FF:000002">
    <property type="entry name" value="Probable beta-glucosidase"/>
    <property type="match status" value="1"/>
</dbReference>
<keyword evidence="8 15" id="KW-0378">Hydrolase</keyword>
<feature type="domain" description="Fibronectin type III-like" evidence="14">
    <location>
        <begin position="844"/>
        <end position="911"/>
    </location>
</feature>
<dbReference type="Proteomes" id="UP000016932">
    <property type="component" value="Unassembled WGS sequence"/>
</dbReference>
<evidence type="ECO:0000256" key="2">
    <source>
        <dbReference type="ARBA" id="ARBA00004613"/>
    </source>
</evidence>
<dbReference type="InterPro" id="IPR017853">
    <property type="entry name" value="GH"/>
</dbReference>
<evidence type="ECO:0000256" key="8">
    <source>
        <dbReference type="ARBA" id="ARBA00022801"/>
    </source>
</evidence>
<dbReference type="InterPro" id="IPR036881">
    <property type="entry name" value="Glyco_hydro_3_C_sf"/>
</dbReference>
<dbReference type="PANTHER" id="PTHR42715">
    <property type="entry name" value="BETA-GLUCOSIDASE"/>
    <property type="match status" value="1"/>
</dbReference>
<dbReference type="eggNOG" id="ENOG502QR4D">
    <property type="taxonomic scope" value="Eukaryota"/>
</dbReference>
<evidence type="ECO:0000256" key="12">
    <source>
        <dbReference type="ARBA" id="ARBA00023295"/>
    </source>
</evidence>
<dbReference type="HOGENOM" id="CLU_004542_2_0_1"/>
<evidence type="ECO:0000259" key="14">
    <source>
        <dbReference type="SMART" id="SM01217"/>
    </source>
</evidence>
<evidence type="ECO:0000313" key="15">
    <source>
        <dbReference type="EMBL" id="EME88971.1"/>
    </source>
</evidence>
<comment type="catalytic activity">
    <reaction evidence="1">
        <text>Hydrolysis of terminal, non-reducing beta-D-glucosyl residues with release of beta-D-glucose.</text>
        <dbReference type="EC" id="3.2.1.21"/>
    </reaction>
</comment>
<proteinExistence type="inferred from homology"/>
<name>N1QAN7_PSEFD</name>
<keyword evidence="10" id="KW-0325">Glycoprotein</keyword>
<comment type="subcellular location">
    <subcellularLocation>
        <location evidence="2">Secreted</location>
    </subcellularLocation>
</comment>
<comment type="pathway">
    <text evidence="3">Glycan metabolism; cellulose degradation.</text>
</comment>
<evidence type="ECO:0000256" key="13">
    <source>
        <dbReference type="ARBA" id="ARBA00023326"/>
    </source>
</evidence>
<dbReference type="Gene3D" id="3.40.50.1700">
    <property type="entry name" value="Glycoside hydrolase family 3 C-terminal domain"/>
    <property type="match status" value="1"/>
</dbReference>
<dbReference type="AlphaFoldDB" id="N1QAN7"/>
<reference evidence="15 16" key="1">
    <citation type="journal article" date="2012" name="PLoS Pathog.">
        <title>Diverse lifestyles and strategies of plant pathogenesis encoded in the genomes of eighteen Dothideomycetes fungi.</title>
        <authorList>
            <person name="Ohm R.A."/>
            <person name="Feau N."/>
            <person name="Henrissat B."/>
            <person name="Schoch C.L."/>
            <person name="Horwitz B.A."/>
            <person name="Barry K.W."/>
            <person name="Condon B.J."/>
            <person name="Copeland A.C."/>
            <person name="Dhillon B."/>
            <person name="Glaser F."/>
            <person name="Hesse C.N."/>
            <person name="Kosti I."/>
            <person name="LaButti K."/>
            <person name="Lindquist E.A."/>
            <person name="Lucas S."/>
            <person name="Salamov A.A."/>
            <person name="Bradshaw R.E."/>
            <person name="Ciuffetti L."/>
            <person name="Hamelin R.C."/>
            <person name="Kema G.H.J."/>
            <person name="Lawrence C."/>
            <person name="Scott J.A."/>
            <person name="Spatafora J.W."/>
            <person name="Turgeon B.G."/>
            <person name="de Wit P.J.G.M."/>
            <person name="Zhong S."/>
            <person name="Goodwin S.B."/>
            <person name="Grigoriev I.V."/>
        </authorList>
    </citation>
    <scope>NUCLEOTIDE SEQUENCE [LARGE SCALE GENOMIC DNA]</scope>
    <source>
        <strain evidence="15 16">CIRAD86</strain>
    </source>
</reference>
<evidence type="ECO:0000256" key="7">
    <source>
        <dbReference type="ARBA" id="ARBA00022729"/>
    </source>
</evidence>
<evidence type="ECO:0000256" key="5">
    <source>
        <dbReference type="ARBA" id="ARBA00012744"/>
    </source>
</evidence>
<dbReference type="Pfam" id="PF00933">
    <property type="entry name" value="Glyco_hydro_3"/>
    <property type="match status" value="1"/>
</dbReference>
<accession>N1QAN7</accession>
<keyword evidence="16" id="KW-1185">Reference proteome</keyword>
<dbReference type="PRINTS" id="PR00133">
    <property type="entry name" value="GLHYDRLASE3"/>
</dbReference>
<dbReference type="EC" id="3.2.1.21" evidence="5"/>